<protein>
    <submittedName>
        <fullName evidence="2">Uncharacterized protein</fullName>
    </submittedName>
</protein>
<reference evidence="2 3" key="1">
    <citation type="journal article" date="2019" name="Commun. Biol.">
        <title>The bagworm genome reveals a unique fibroin gene that provides high tensile strength.</title>
        <authorList>
            <person name="Kono N."/>
            <person name="Nakamura H."/>
            <person name="Ohtoshi R."/>
            <person name="Tomita M."/>
            <person name="Numata K."/>
            <person name="Arakawa K."/>
        </authorList>
    </citation>
    <scope>NUCLEOTIDE SEQUENCE [LARGE SCALE GENOMIC DNA]</scope>
</reference>
<comment type="caution">
    <text evidence="2">The sequence shown here is derived from an EMBL/GenBank/DDBJ whole genome shotgun (WGS) entry which is preliminary data.</text>
</comment>
<evidence type="ECO:0000313" key="2">
    <source>
        <dbReference type="EMBL" id="GBP54560.1"/>
    </source>
</evidence>
<feature type="compositionally biased region" description="Polar residues" evidence="1">
    <location>
        <begin position="86"/>
        <end position="96"/>
    </location>
</feature>
<evidence type="ECO:0000256" key="1">
    <source>
        <dbReference type="SAM" id="MobiDB-lite"/>
    </source>
</evidence>
<dbReference type="EMBL" id="BGZK01000649">
    <property type="protein sequence ID" value="GBP54560.1"/>
    <property type="molecule type" value="Genomic_DNA"/>
</dbReference>
<dbReference type="AlphaFoldDB" id="A0A4C1WUL0"/>
<name>A0A4C1WUL0_EUMVA</name>
<keyword evidence="3" id="KW-1185">Reference proteome</keyword>
<evidence type="ECO:0000313" key="3">
    <source>
        <dbReference type="Proteomes" id="UP000299102"/>
    </source>
</evidence>
<sequence length="104" mass="11533">MRSRFREREICRDYAGDLVLAVGVGARRRGPINSVTLIFPFRLKFKRLQPFSGVNSAAALSKREPMTSPAERLVSNFLDVAEPPSAKTNGRVSTSAAIDERKLL</sequence>
<organism evidence="2 3">
    <name type="scientific">Eumeta variegata</name>
    <name type="common">Bagworm moth</name>
    <name type="synonym">Eumeta japonica</name>
    <dbReference type="NCBI Taxonomy" id="151549"/>
    <lineage>
        <taxon>Eukaryota</taxon>
        <taxon>Metazoa</taxon>
        <taxon>Ecdysozoa</taxon>
        <taxon>Arthropoda</taxon>
        <taxon>Hexapoda</taxon>
        <taxon>Insecta</taxon>
        <taxon>Pterygota</taxon>
        <taxon>Neoptera</taxon>
        <taxon>Endopterygota</taxon>
        <taxon>Lepidoptera</taxon>
        <taxon>Glossata</taxon>
        <taxon>Ditrysia</taxon>
        <taxon>Tineoidea</taxon>
        <taxon>Psychidae</taxon>
        <taxon>Oiketicinae</taxon>
        <taxon>Eumeta</taxon>
    </lineage>
</organism>
<dbReference type="Proteomes" id="UP000299102">
    <property type="component" value="Unassembled WGS sequence"/>
</dbReference>
<accession>A0A4C1WUL0</accession>
<gene>
    <name evidence="2" type="ORF">EVAR_43433_1</name>
</gene>
<proteinExistence type="predicted"/>
<feature type="region of interest" description="Disordered" evidence="1">
    <location>
        <begin position="85"/>
        <end position="104"/>
    </location>
</feature>